<comment type="caution">
    <text evidence="2">The sequence shown here is derived from an EMBL/GenBank/DDBJ whole genome shotgun (WGS) entry which is preliminary data.</text>
</comment>
<keyword evidence="1" id="KW-0472">Membrane</keyword>
<dbReference type="Pfam" id="PF13306">
    <property type="entry name" value="LRR_5"/>
    <property type="match status" value="2"/>
</dbReference>
<accession>A0ABR2HXC8</accession>
<keyword evidence="1" id="KW-1133">Transmembrane helix</keyword>
<keyword evidence="1" id="KW-0812">Transmembrane</keyword>
<keyword evidence="3" id="KW-1185">Reference proteome</keyword>
<dbReference type="Proteomes" id="UP001470230">
    <property type="component" value="Unassembled WGS sequence"/>
</dbReference>
<gene>
    <name evidence="2" type="ORF">M9Y10_016266</name>
</gene>
<dbReference type="PANTHER" id="PTHR45661:SF3">
    <property type="entry name" value="IG-LIKE DOMAIN-CONTAINING PROTEIN"/>
    <property type="match status" value="1"/>
</dbReference>
<dbReference type="Gene3D" id="3.40.50.12480">
    <property type="match status" value="1"/>
</dbReference>
<protein>
    <recommendedName>
        <fullName evidence="4">Surface antigen BspA-like</fullName>
    </recommendedName>
</protein>
<dbReference type="InterPro" id="IPR053139">
    <property type="entry name" value="Surface_bspA-like"/>
</dbReference>
<proteinExistence type="predicted"/>
<feature type="transmembrane region" description="Helical" evidence="1">
    <location>
        <begin position="12"/>
        <end position="39"/>
    </location>
</feature>
<evidence type="ECO:0000313" key="2">
    <source>
        <dbReference type="EMBL" id="KAK8853723.1"/>
    </source>
</evidence>
<organism evidence="2 3">
    <name type="scientific">Tritrichomonas musculus</name>
    <dbReference type="NCBI Taxonomy" id="1915356"/>
    <lineage>
        <taxon>Eukaryota</taxon>
        <taxon>Metamonada</taxon>
        <taxon>Parabasalia</taxon>
        <taxon>Tritrichomonadida</taxon>
        <taxon>Tritrichomonadidae</taxon>
        <taxon>Tritrichomonas</taxon>
    </lineage>
</organism>
<dbReference type="InterPro" id="IPR026906">
    <property type="entry name" value="LRR_5"/>
</dbReference>
<evidence type="ECO:0000256" key="1">
    <source>
        <dbReference type="SAM" id="Phobius"/>
    </source>
</evidence>
<feature type="transmembrane region" description="Helical" evidence="1">
    <location>
        <begin position="45"/>
        <end position="64"/>
    </location>
</feature>
<evidence type="ECO:0008006" key="4">
    <source>
        <dbReference type="Google" id="ProtNLM"/>
    </source>
</evidence>
<dbReference type="EMBL" id="JAPFFF010000021">
    <property type="protein sequence ID" value="KAK8853723.1"/>
    <property type="molecule type" value="Genomic_DNA"/>
</dbReference>
<evidence type="ECO:0000313" key="3">
    <source>
        <dbReference type="Proteomes" id="UP001470230"/>
    </source>
</evidence>
<dbReference type="PANTHER" id="PTHR45661">
    <property type="entry name" value="SURFACE ANTIGEN"/>
    <property type="match status" value="1"/>
</dbReference>
<sequence>MFRYNDENRKTNYNLFVNILILINEYTSYLVRFFIIIFTCSNRNVLLYSYFIDLTFNILLVYLLRLRKGVVNDYRNLNRKVFFFDFSKNNKIPKQQFEYDSIDNIEIPSHIIEIGYAKLEIIGQYCFAVTNIKNIVIPSGVKKIEKGVFYHCKKLQSIDFHDDSELTTIDEKAFLNSSINKLTIPAKVARMNEGWCQNTSYLNIIKLSKDNLHFSYLDESFIIGKGIEREILFFARRNIKKATIPGFIKKIESHAFECCKQLHEVKIPNHNNLKVINNFAFCKSLIGHITITKSVIKIGQSAFCDCTNLRSVEFAMNSNLSIIDCSAFQETHIEHIMIPSKVQIICKKAFYRCQYLKSIKFEYKSELKIIEDEAFEWTSIESICFPSEIMKIGKCVFNLCKNIQIVEIPRNLSFSISDFGFISRYPNIIMMVHR</sequence>
<reference evidence="2 3" key="1">
    <citation type="submission" date="2024-04" db="EMBL/GenBank/DDBJ databases">
        <title>Tritrichomonas musculus Genome.</title>
        <authorList>
            <person name="Alves-Ferreira E."/>
            <person name="Grigg M."/>
            <person name="Lorenzi H."/>
            <person name="Galac M."/>
        </authorList>
    </citation>
    <scope>NUCLEOTIDE SEQUENCE [LARGE SCALE GENOMIC DNA]</scope>
    <source>
        <strain evidence="2 3">EAF2021</strain>
    </source>
</reference>
<dbReference type="SUPFAM" id="SSF52058">
    <property type="entry name" value="L domain-like"/>
    <property type="match status" value="1"/>
</dbReference>
<dbReference type="InterPro" id="IPR032675">
    <property type="entry name" value="LRR_dom_sf"/>
</dbReference>
<name>A0ABR2HXC8_9EUKA</name>
<dbReference type="Gene3D" id="3.80.10.10">
    <property type="entry name" value="Ribonuclease Inhibitor"/>
    <property type="match status" value="2"/>
</dbReference>